<evidence type="ECO:0000259" key="12">
    <source>
        <dbReference type="SMART" id="SM00836"/>
    </source>
</evidence>
<dbReference type="GO" id="GO:0006420">
    <property type="term" value="P:arginyl-tRNA aminoacylation"/>
    <property type="evidence" value="ECO:0007669"/>
    <property type="project" value="UniProtKB-UniRule"/>
</dbReference>
<dbReference type="InterPro" id="IPR005148">
    <property type="entry name" value="Arg-tRNA-synth_N"/>
</dbReference>
<feature type="short sequence motif" description="'HIGH' region" evidence="10">
    <location>
        <begin position="120"/>
        <end position="130"/>
    </location>
</feature>
<dbReference type="CDD" id="cd00671">
    <property type="entry name" value="ArgRS_core"/>
    <property type="match status" value="1"/>
</dbReference>
<keyword evidence="4 10" id="KW-0436">Ligase</keyword>
<comment type="catalytic activity">
    <reaction evidence="9 10">
        <text>tRNA(Arg) + L-arginine + ATP = L-arginyl-tRNA(Arg) + AMP + diphosphate</text>
        <dbReference type="Rhea" id="RHEA:20301"/>
        <dbReference type="Rhea" id="RHEA-COMP:9658"/>
        <dbReference type="Rhea" id="RHEA-COMP:9673"/>
        <dbReference type="ChEBI" id="CHEBI:30616"/>
        <dbReference type="ChEBI" id="CHEBI:32682"/>
        <dbReference type="ChEBI" id="CHEBI:33019"/>
        <dbReference type="ChEBI" id="CHEBI:78442"/>
        <dbReference type="ChEBI" id="CHEBI:78513"/>
        <dbReference type="ChEBI" id="CHEBI:456215"/>
        <dbReference type="EC" id="6.1.1.19"/>
    </reaction>
</comment>
<dbReference type="GO" id="GO:0004814">
    <property type="term" value="F:arginine-tRNA ligase activity"/>
    <property type="evidence" value="ECO:0007669"/>
    <property type="project" value="UniProtKB-UniRule"/>
</dbReference>
<organism evidence="14 15">
    <name type="scientific">Candidatus Staskawiczbacteria bacterium RIFCSPHIGHO2_01_FULL_36_16</name>
    <dbReference type="NCBI Taxonomy" id="1802200"/>
    <lineage>
        <taxon>Bacteria</taxon>
        <taxon>Candidatus Staskawicziibacteriota</taxon>
    </lineage>
</organism>
<name>A0A1G2HSS9_9BACT</name>
<feature type="domain" description="Arginyl tRNA synthetase N-terminal" evidence="13">
    <location>
        <begin position="3"/>
        <end position="83"/>
    </location>
</feature>
<evidence type="ECO:0000256" key="6">
    <source>
        <dbReference type="ARBA" id="ARBA00022840"/>
    </source>
</evidence>
<evidence type="ECO:0000256" key="1">
    <source>
        <dbReference type="ARBA" id="ARBA00004496"/>
    </source>
</evidence>
<comment type="similarity">
    <text evidence="2 10 11">Belongs to the class-I aminoacyl-tRNA synthetase family.</text>
</comment>
<dbReference type="SUPFAM" id="SSF47323">
    <property type="entry name" value="Anticodon-binding domain of a subclass of class I aminoacyl-tRNA synthetases"/>
    <property type="match status" value="1"/>
</dbReference>
<keyword evidence="7 10" id="KW-0648">Protein biosynthesis</keyword>
<dbReference type="Gene3D" id="3.30.1360.70">
    <property type="entry name" value="Arginyl tRNA synthetase N-terminal domain"/>
    <property type="match status" value="1"/>
</dbReference>
<dbReference type="STRING" id="1802200.A2812_00165"/>
<dbReference type="Pfam" id="PF03485">
    <property type="entry name" value="Arg_tRNA_synt_N"/>
    <property type="match status" value="1"/>
</dbReference>
<dbReference type="PANTHER" id="PTHR11956">
    <property type="entry name" value="ARGINYL-TRNA SYNTHETASE"/>
    <property type="match status" value="1"/>
</dbReference>
<proteinExistence type="inferred from homology"/>
<evidence type="ECO:0000259" key="13">
    <source>
        <dbReference type="SMART" id="SM01016"/>
    </source>
</evidence>
<evidence type="ECO:0000256" key="8">
    <source>
        <dbReference type="ARBA" id="ARBA00023146"/>
    </source>
</evidence>
<evidence type="ECO:0000313" key="14">
    <source>
        <dbReference type="EMBL" id="OGZ65537.1"/>
    </source>
</evidence>
<dbReference type="InterPro" id="IPR001278">
    <property type="entry name" value="Arg-tRNA-ligase"/>
</dbReference>
<dbReference type="InterPro" id="IPR035684">
    <property type="entry name" value="ArgRS_core"/>
</dbReference>
<evidence type="ECO:0000256" key="11">
    <source>
        <dbReference type="RuleBase" id="RU363038"/>
    </source>
</evidence>
<comment type="caution">
    <text evidence="14">The sequence shown here is derived from an EMBL/GenBank/DDBJ whole genome shotgun (WGS) entry which is preliminary data.</text>
</comment>
<dbReference type="SMART" id="SM01016">
    <property type="entry name" value="Arg_tRNA_synt_N"/>
    <property type="match status" value="1"/>
</dbReference>
<dbReference type="GO" id="GO:0005737">
    <property type="term" value="C:cytoplasm"/>
    <property type="evidence" value="ECO:0007669"/>
    <property type="project" value="UniProtKB-SubCell"/>
</dbReference>
<evidence type="ECO:0000313" key="15">
    <source>
        <dbReference type="Proteomes" id="UP000177190"/>
    </source>
</evidence>
<dbReference type="SMART" id="SM00836">
    <property type="entry name" value="DALR_1"/>
    <property type="match status" value="1"/>
</dbReference>
<dbReference type="NCBIfam" id="TIGR00456">
    <property type="entry name" value="argS"/>
    <property type="match status" value="1"/>
</dbReference>
<protein>
    <recommendedName>
        <fullName evidence="10">Arginine--tRNA ligase</fullName>
        <ecNumber evidence="10">6.1.1.19</ecNumber>
    </recommendedName>
    <alternativeName>
        <fullName evidence="10">Arginyl-tRNA synthetase</fullName>
        <shortName evidence="10">ArgRS</shortName>
    </alternativeName>
</protein>
<dbReference type="InterPro" id="IPR008909">
    <property type="entry name" value="DALR_anticod-bd"/>
</dbReference>
<dbReference type="Gene3D" id="3.40.50.620">
    <property type="entry name" value="HUPs"/>
    <property type="match status" value="1"/>
</dbReference>
<dbReference type="PROSITE" id="PS00178">
    <property type="entry name" value="AA_TRNA_LIGASE_I"/>
    <property type="match status" value="1"/>
</dbReference>
<comment type="subunit">
    <text evidence="10">Monomer.</text>
</comment>
<dbReference type="InterPro" id="IPR014729">
    <property type="entry name" value="Rossmann-like_a/b/a_fold"/>
</dbReference>
<dbReference type="InterPro" id="IPR009080">
    <property type="entry name" value="tRNAsynth_Ia_anticodon-bd"/>
</dbReference>
<dbReference type="SUPFAM" id="SSF55190">
    <property type="entry name" value="Arginyl-tRNA synthetase (ArgRS), N-terminal 'additional' domain"/>
    <property type="match status" value="1"/>
</dbReference>
<keyword evidence="6 10" id="KW-0067">ATP-binding</keyword>
<evidence type="ECO:0000256" key="2">
    <source>
        <dbReference type="ARBA" id="ARBA00005594"/>
    </source>
</evidence>
<dbReference type="Pfam" id="PF00750">
    <property type="entry name" value="tRNA-synt_1d"/>
    <property type="match status" value="1"/>
</dbReference>
<dbReference type="HAMAP" id="MF_00123">
    <property type="entry name" value="Arg_tRNA_synth"/>
    <property type="match status" value="1"/>
</dbReference>
<accession>A0A1G2HSS9</accession>
<gene>
    <name evidence="10" type="primary">argS</name>
    <name evidence="14" type="ORF">A2812_00165</name>
</gene>
<dbReference type="Proteomes" id="UP000177190">
    <property type="component" value="Unassembled WGS sequence"/>
</dbReference>
<dbReference type="EC" id="6.1.1.19" evidence="10"/>
<evidence type="ECO:0000256" key="9">
    <source>
        <dbReference type="ARBA" id="ARBA00049339"/>
    </source>
</evidence>
<dbReference type="PRINTS" id="PR01038">
    <property type="entry name" value="TRNASYNTHARG"/>
</dbReference>
<evidence type="ECO:0000256" key="4">
    <source>
        <dbReference type="ARBA" id="ARBA00022598"/>
    </source>
</evidence>
<evidence type="ECO:0000256" key="5">
    <source>
        <dbReference type="ARBA" id="ARBA00022741"/>
    </source>
</evidence>
<dbReference type="Gene3D" id="1.10.730.10">
    <property type="entry name" value="Isoleucyl-tRNA Synthetase, Domain 1"/>
    <property type="match status" value="1"/>
</dbReference>
<keyword evidence="3 10" id="KW-0963">Cytoplasm</keyword>
<dbReference type="FunFam" id="1.10.730.10:FF:000008">
    <property type="entry name" value="Arginine--tRNA ligase"/>
    <property type="match status" value="1"/>
</dbReference>
<dbReference type="Pfam" id="PF05746">
    <property type="entry name" value="DALR_1"/>
    <property type="match status" value="1"/>
</dbReference>
<dbReference type="PANTHER" id="PTHR11956:SF5">
    <property type="entry name" value="ARGININE--TRNA LIGASE, CYTOPLASMIC"/>
    <property type="match status" value="1"/>
</dbReference>
<keyword evidence="5 10" id="KW-0547">Nucleotide-binding</keyword>
<dbReference type="SUPFAM" id="SSF52374">
    <property type="entry name" value="Nucleotidylyl transferase"/>
    <property type="match status" value="1"/>
</dbReference>
<evidence type="ECO:0000256" key="3">
    <source>
        <dbReference type="ARBA" id="ARBA00022490"/>
    </source>
</evidence>
<dbReference type="InterPro" id="IPR001412">
    <property type="entry name" value="aa-tRNA-synth_I_CS"/>
</dbReference>
<dbReference type="GO" id="GO:0005524">
    <property type="term" value="F:ATP binding"/>
    <property type="evidence" value="ECO:0007669"/>
    <property type="project" value="UniProtKB-UniRule"/>
</dbReference>
<keyword evidence="8 10" id="KW-0030">Aminoacyl-tRNA synthetase</keyword>
<dbReference type="InterPro" id="IPR036695">
    <property type="entry name" value="Arg-tRNA-synth_N_sf"/>
</dbReference>
<sequence length="529" mass="60454">MREEIKKLIEKAVKETEKEFPDFSIEVPSEKSHGDYSVNVALILAKKSGKNPVELANLIKDKVKSDLFSKIEIAGPGFINFFIKDEYMRNQLEVILKEKDKFGNLKIGNNKKINVEFISANPTGPLTLGNGRGGFCGDVLANVLTKAGYKVAREYYINDIGNQINKLGHSVIGDEEAVYKGEYIDELRKKILRGLTPQYSAEKVGEKAAKIILEKMIKPSVKKMGVKFDTWFSEKTLYKNKEVDEAINELSKKGFTYESEGAVWFKSKDLGDDKDRVLVRSDGIKTYFASDIAYLKNKFKRDFNKLIIFLGADHYGYVPRLKAASHALGFGKDSIDAIVMQLVRLFEKGKEVRMSKRNGIYVTIDELIDEVGLDVARFFFLMIGPNTHLNFNLDLAKEKSEKNPVFKVQYAYARICSILRKSRNFQFSIFNFQSNYNFKLLNEKSDLELIKTLIRFSEIIEDTAKDYQVQRLPKYAMELADSFHRFYENCQVISKNKELTKARLFLISAAKIILKNTLDLMGISAPEKM</sequence>
<feature type="domain" description="DALR anticodon binding" evidence="12">
    <location>
        <begin position="408"/>
        <end position="529"/>
    </location>
</feature>
<dbReference type="AlphaFoldDB" id="A0A1G2HSS9"/>
<reference evidence="14 15" key="1">
    <citation type="journal article" date="2016" name="Nat. Commun.">
        <title>Thousands of microbial genomes shed light on interconnected biogeochemical processes in an aquifer system.</title>
        <authorList>
            <person name="Anantharaman K."/>
            <person name="Brown C.T."/>
            <person name="Hug L.A."/>
            <person name="Sharon I."/>
            <person name="Castelle C.J."/>
            <person name="Probst A.J."/>
            <person name="Thomas B.C."/>
            <person name="Singh A."/>
            <person name="Wilkins M.J."/>
            <person name="Karaoz U."/>
            <person name="Brodie E.L."/>
            <person name="Williams K.H."/>
            <person name="Hubbard S.S."/>
            <person name="Banfield J.F."/>
        </authorList>
    </citation>
    <scope>NUCLEOTIDE SEQUENCE [LARGE SCALE GENOMIC DNA]</scope>
</reference>
<dbReference type="EMBL" id="MHOM01000004">
    <property type="protein sequence ID" value="OGZ65537.1"/>
    <property type="molecule type" value="Genomic_DNA"/>
</dbReference>
<evidence type="ECO:0000256" key="7">
    <source>
        <dbReference type="ARBA" id="ARBA00022917"/>
    </source>
</evidence>
<evidence type="ECO:0000256" key="10">
    <source>
        <dbReference type="HAMAP-Rule" id="MF_00123"/>
    </source>
</evidence>
<comment type="subcellular location">
    <subcellularLocation>
        <location evidence="1 10">Cytoplasm</location>
    </subcellularLocation>
</comment>